<feature type="transmembrane region" description="Helical" evidence="1">
    <location>
        <begin position="154"/>
        <end position="173"/>
    </location>
</feature>
<name>A0A3M7H0U2_HORWE</name>
<reference evidence="2 3" key="1">
    <citation type="journal article" date="2018" name="BMC Genomics">
        <title>Genomic evidence for intraspecific hybridization in a clonal and extremely halotolerant yeast.</title>
        <authorList>
            <person name="Gostincar C."/>
            <person name="Stajich J.E."/>
            <person name="Zupancic J."/>
            <person name="Zalar P."/>
            <person name="Gunde-Cimerman N."/>
        </authorList>
    </citation>
    <scope>NUCLEOTIDE SEQUENCE [LARGE SCALE GENOMIC DNA]</scope>
    <source>
        <strain evidence="2 3">EXF-562</strain>
    </source>
</reference>
<feature type="transmembrane region" description="Helical" evidence="1">
    <location>
        <begin position="126"/>
        <end position="148"/>
    </location>
</feature>
<evidence type="ECO:0000256" key="1">
    <source>
        <dbReference type="SAM" id="Phobius"/>
    </source>
</evidence>
<proteinExistence type="predicted"/>
<keyword evidence="1" id="KW-0472">Membrane</keyword>
<evidence type="ECO:0000313" key="2">
    <source>
        <dbReference type="EMBL" id="RMZ07000.1"/>
    </source>
</evidence>
<keyword evidence="1" id="KW-0812">Transmembrane</keyword>
<protein>
    <submittedName>
        <fullName evidence="2">Uncharacterized protein</fullName>
    </submittedName>
</protein>
<dbReference type="Proteomes" id="UP000280598">
    <property type="component" value="Unassembled WGS sequence"/>
</dbReference>
<gene>
    <name evidence="2" type="ORF">D0860_05321</name>
</gene>
<evidence type="ECO:0000313" key="3">
    <source>
        <dbReference type="Proteomes" id="UP000280598"/>
    </source>
</evidence>
<keyword evidence="1" id="KW-1133">Transmembrane helix</keyword>
<comment type="caution">
    <text evidence="2">The sequence shown here is derived from an EMBL/GenBank/DDBJ whole genome shotgun (WGS) entry which is preliminary data.</text>
</comment>
<sequence length="192" mass="21509">MQQYGNLALHDFPLDLPTNHLPVQSPSRRHRRCSNLRSIWIFTYSAYDLQVADTTVCARRGCMIIVLVERTLLVLLNALADATRARTVAAGLGLVSAVVSFFHVAWCLAVIGSFKDGLLGSNKRVYFDVFLWLLGVVHLGLLLCFFRGFDGAELSFLLLLTWLVIFIAAWLAGPVGKWRSTERQTEDLSRVV</sequence>
<accession>A0A3M7H0U2</accession>
<dbReference type="EMBL" id="QWIS01000105">
    <property type="protein sequence ID" value="RMZ07000.1"/>
    <property type="molecule type" value="Genomic_DNA"/>
</dbReference>
<organism evidence="2 3">
    <name type="scientific">Hortaea werneckii</name>
    <name type="common">Black yeast</name>
    <name type="synonym">Cladosporium werneckii</name>
    <dbReference type="NCBI Taxonomy" id="91943"/>
    <lineage>
        <taxon>Eukaryota</taxon>
        <taxon>Fungi</taxon>
        <taxon>Dikarya</taxon>
        <taxon>Ascomycota</taxon>
        <taxon>Pezizomycotina</taxon>
        <taxon>Dothideomycetes</taxon>
        <taxon>Dothideomycetidae</taxon>
        <taxon>Mycosphaerellales</taxon>
        <taxon>Teratosphaeriaceae</taxon>
        <taxon>Hortaea</taxon>
    </lineage>
</organism>
<feature type="transmembrane region" description="Helical" evidence="1">
    <location>
        <begin position="92"/>
        <end position="114"/>
    </location>
</feature>
<dbReference type="AlphaFoldDB" id="A0A3M7H0U2"/>